<reference evidence="2" key="1">
    <citation type="submission" date="2019-10" db="EMBL/GenBank/DDBJ databases">
        <title>Conservation and host-specific expression of non-tandemly repeated heterogenous ribosome RNA gene in arbuscular mycorrhizal fungi.</title>
        <authorList>
            <person name="Maeda T."/>
            <person name="Kobayashi Y."/>
            <person name="Nakagawa T."/>
            <person name="Ezawa T."/>
            <person name="Yamaguchi K."/>
            <person name="Bino T."/>
            <person name="Nishimoto Y."/>
            <person name="Shigenobu S."/>
            <person name="Kawaguchi M."/>
        </authorList>
    </citation>
    <scope>NUCLEOTIDE SEQUENCE</scope>
    <source>
        <strain evidence="2">HR1</strain>
    </source>
</reference>
<name>A0A8H3R2Z0_9GLOM</name>
<dbReference type="PANTHER" id="PTHR47718">
    <property type="entry name" value="OS01G0519700 PROTEIN"/>
    <property type="match status" value="1"/>
</dbReference>
<accession>A0A8H3R2Z0</accession>
<dbReference type="EMBL" id="BLAL01000266">
    <property type="protein sequence ID" value="GES98284.1"/>
    <property type="molecule type" value="Genomic_DNA"/>
</dbReference>
<sequence length="178" mass="20947">MPRMRKSNNPNKTRNTTSSRVGCTCYINICWPKYDSNPLFAPLYRSLSESVLNRIKFYVNNSPGMGSFMIQNLLISEFPQQTFLEKDLLEKLEIQQKDDPGMFIAKKIHQGRLFHIFWMDSNQQDLYQRYYDVIVIDNTSRTNRYQMALCFFVGVDNRNYTRIFAQALLSDETSSSYV</sequence>
<evidence type="ECO:0000313" key="3">
    <source>
        <dbReference type="Proteomes" id="UP000615446"/>
    </source>
</evidence>
<dbReference type="Proteomes" id="UP000615446">
    <property type="component" value="Unassembled WGS sequence"/>
</dbReference>
<comment type="caution">
    <text evidence="2">The sequence shown here is derived from an EMBL/GenBank/DDBJ whole genome shotgun (WGS) entry which is preliminary data.</text>
</comment>
<evidence type="ECO:0000259" key="1">
    <source>
        <dbReference type="Pfam" id="PF10551"/>
    </source>
</evidence>
<evidence type="ECO:0000313" key="2">
    <source>
        <dbReference type="EMBL" id="GES98284.1"/>
    </source>
</evidence>
<protein>
    <submittedName>
        <fullName evidence="2">Protein FAR1-related sequence 5-like</fullName>
    </submittedName>
</protein>
<organism evidence="2 3">
    <name type="scientific">Rhizophagus clarus</name>
    <dbReference type="NCBI Taxonomy" id="94130"/>
    <lineage>
        <taxon>Eukaryota</taxon>
        <taxon>Fungi</taxon>
        <taxon>Fungi incertae sedis</taxon>
        <taxon>Mucoromycota</taxon>
        <taxon>Glomeromycotina</taxon>
        <taxon>Glomeromycetes</taxon>
        <taxon>Glomerales</taxon>
        <taxon>Glomeraceae</taxon>
        <taxon>Rhizophagus</taxon>
    </lineage>
</organism>
<dbReference type="Pfam" id="PF10551">
    <property type="entry name" value="MULE"/>
    <property type="match status" value="1"/>
</dbReference>
<dbReference type="OrthoDB" id="2398871at2759"/>
<dbReference type="AlphaFoldDB" id="A0A8H3R2Z0"/>
<feature type="domain" description="MULE transposase" evidence="1">
    <location>
        <begin position="133"/>
        <end position="177"/>
    </location>
</feature>
<gene>
    <name evidence="2" type="ORF">RCL2_002483900</name>
</gene>
<dbReference type="InterPro" id="IPR018289">
    <property type="entry name" value="MULE_transposase_dom"/>
</dbReference>
<proteinExistence type="predicted"/>